<feature type="region of interest" description="Disordered" evidence="1">
    <location>
        <begin position="247"/>
        <end position="269"/>
    </location>
</feature>
<dbReference type="AlphaFoldDB" id="A0A1L7XI43"/>
<gene>
    <name evidence="2" type="ORF">PAC_14601</name>
</gene>
<dbReference type="Proteomes" id="UP000184330">
    <property type="component" value="Unassembled WGS sequence"/>
</dbReference>
<evidence type="ECO:0000313" key="3">
    <source>
        <dbReference type="Proteomes" id="UP000184330"/>
    </source>
</evidence>
<sequence>MSVYSDTSSVQEMEIPEENIAAMMDLAPVANGWDRNLDGNFDRAEGAPVIRAFGNNPPSQPQSPNQKNKKNETLLARDNHSVNYSKSLLQEGDTLVIINYPNKQKVYDATGFEIRTRHRVHSEKLLATDSSVFKKLLLEQWEQHRAKRRNGLVGSQLPTGIKYVLDLTPPEEGDDALALTAELSCPTGLLLWHHAAGRVGIATTLVGGKDETHTPSWDRKSEINIEEDEPSVTAQKVTSVVNGITVVTPPPNSKVDKTNPPEPESLDYDPIRHRTGIERLLQVIEGKDPRLDSAPKVWTLAVLAKHFDCTSTVMDFVFTWVWADPNCRIIETCPEACLRMGMMLKSPRLVRTAFSVLVSEQALRISTYHHFPGYRDDEKKVRGYGAGMTRFYRHREFVDEDTLNTIQHAGETFAARIDAVASELLDPTMDWLRDLQEYGKLKRMTAHYAAIDGGLSSKRQQAILALDNELVHYVRGRLLWCFIAELEGHQLKRFNEHRVLEACQTLGGPSRVAYNGLRDKERLLTCFFWEIMRNLDWSLHCTTNLIRDYLPANHPFYDINHNIADTNGIRRVTMYHLVQLTKIVNQQAFDAIKTDKFNNGAYPPEPRDPVIKPTVSSVSQQLDDWSLHPPSDPSFKKEADFWNSKSDDHNADSDSYSPTLPDLLVAALHPTTYTDSPSSTKQPTSNKANFSFSVPTMKDYIPFANLSRHLQPPTLPPDELIHPTSPFFSLTTFFRNIDSHIGAIASKMLDRSENDWSVTCDTLLCLSDDEYKFLPLYAGGLDDGSGGVFEDAIPPAAKGPIGPGPSFHTGSTLGGDSTMGSRAASVADSWDGCSESFGTEMGDREMGGTGVEIDRASLSTVDLNSSLGVEDGYSEDHIDRRLVVAEEDFPTSLATSLPVRTKEDKGKGKEEDKGKGKEKEADFVMDDFMNSSEEDDADYDLLGDEDDEGEDEGNDTETE</sequence>
<dbReference type="EMBL" id="FJOG01000027">
    <property type="protein sequence ID" value="CZR64702.1"/>
    <property type="molecule type" value="Genomic_DNA"/>
</dbReference>
<organism evidence="2 3">
    <name type="scientific">Phialocephala subalpina</name>
    <dbReference type="NCBI Taxonomy" id="576137"/>
    <lineage>
        <taxon>Eukaryota</taxon>
        <taxon>Fungi</taxon>
        <taxon>Dikarya</taxon>
        <taxon>Ascomycota</taxon>
        <taxon>Pezizomycotina</taxon>
        <taxon>Leotiomycetes</taxon>
        <taxon>Helotiales</taxon>
        <taxon>Mollisiaceae</taxon>
        <taxon>Phialocephala</taxon>
        <taxon>Phialocephala fortinii species complex</taxon>
    </lineage>
</organism>
<name>A0A1L7XI43_9HELO</name>
<feature type="compositionally biased region" description="Basic and acidic residues" evidence="1">
    <location>
        <begin position="900"/>
        <end position="922"/>
    </location>
</feature>
<evidence type="ECO:0000313" key="2">
    <source>
        <dbReference type="EMBL" id="CZR64702.1"/>
    </source>
</evidence>
<feature type="region of interest" description="Disordered" evidence="1">
    <location>
        <begin position="894"/>
        <end position="959"/>
    </location>
</feature>
<dbReference type="OrthoDB" id="5371510at2759"/>
<accession>A0A1L7XI43</accession>
<protein>
    <submittedName>
        <fullName evidence="2">Uncharacterized protein</fullName>
    </submittedName>
</protein>
<reference evidence="2 3" key="1">
    <citation type="submission" date="2016-03" db="EMBL/GenBank/DDBJ databases">
        <authorList>
            <person name="Ploux O."/>
        </authorList>
    </citation>
    <scope>NUCLEOTIDE SEQUENCE [LARGE SCALE GENOMIC DNA]</scope>
    <source>
        <strain evidence="2 3">UAMH 11012</strain>
    </source>
</reference>
<feature type="compositionally biased region" description="Acidic residues" evidence="1">
    <location>
        <begin position="932"/>
        <end position="959"/>
    </location>
</feature>
<proteinExistence type="predicted"/>
<keyword evidence="3" id="KW-1185">Reference proteome</keyword>
<evidence type="ECO:0000256" key="1">
    <source>
        <dbReference type="SAM" id="MobiDB-lite"/>
    </source>
</evidence>